<feature type="domain" description="Neurotransmitter-gated ion-channel ligand-binding" evidence="15">
    <location>
        <begin position="1"/>
        <end position="79"/>
    </location>
</feature>
<feature type="non-terminal residue" evidence="17">
    <location>
        <position position="1"/>
    </location>
</feature>
<keyword evidence="2" id="KW-1003">Cell membrane</keyword>
<evidence type="ECO:0000256" key="13">
    <source>
        <dbReference type="ARBA" id="ARBA00034099"/>
    </source>
</evidence>
<dbReference type="Pfam" id="PF02932">
    <property type="entry name" value="Neur_chan_memb"/>
    <property type="match status" value="1"/>
</dbReference>
<evidence type="ECO:0000256" key="11">
    <source>
        <dbReference type="ARBA" id="ARBA00023286"/>
    </source>
</evidence>
<dbReference type="GO" id="GO:0004888">
    <property type="term" value="F:transmembrane signaling receptor activity"/>
    <property type="evidence" value="ECO:0007669"/>
    <property type="project" value="InterPro"/>
</dbReference>
<keyword evidence="9" id="KW-0675">Receptor</keyword>
<evidence type="ECO:0000256" key="9">
    <source>
        <dbReference type="ARBA" id="ARBA00023170"/>
    </source>
</evidence>
<keyword evidence="11" id="KW-1071">Ligand-gated ion channel</keyword>
<protein>
    <submittedName>
        <fullName evidence="17">Uncharacterized protein</fullName>
    </submittedName>
</protein>
<keyword evidence="3 14" id="KW-0812">Transmembrane</keyword>
<evidence type="ECO:0000256" key="14">
    <source>
        <dbReference type="SAM" id="Phobius"/>
    </source>
</evidence>
<proteinExistence type="predicted"/>
<feature type="transmembrane region" description="Helical" evidence="14">
    <location>
        <begin position="307"/>
        <end position="333"/>
    </location>
</feature>
<dbReference type="AlphaFoldDB" id="A0A813XIU2"/>
<dbReference type="PANTHER" id="PTHR18945">
    <property type="entry name" value="NEUROTRANSMITTER GATED ION CHANNEL"/>
    <property type="match status" value="1"/>
</dbReference>
<keyword evidence="1" id="KW-0813">Transport</keyword>
<feature type="domain" description="Neurotransmitter-gated ion-channel transmembrane" evidence="16">
    <location>
        <begin position="86"/>
        <end position="331"/>
    </location>
</feature>
<evidence type="ECO:0000313" key="18">
    <source>
        <dbReference type="Proteomes" id="UP000663879"/>
    </source>
</evidence>
<keyword evidence="10" id="KW-0325">Glycoprotein</keyword>
<evidence type="ECO:0000259" key="15">
    <source>
        <dbReference type="Pfam" id="PF02931"/>
    </source>
</evidence>
<dbReference type="InterPro" id="IPR038050">
    <property type="entry name" value="Neuro_actylchol_rec"/>
</dbReference>
<dbReference type="GO" id="GO:0097060">
    <property type="term" value="C:synaptic membrane"/>
    <property type="evidence" value="ECO:0007669"/>
    <property type="project" value="UniProtKB-SubCell"/>
</dbReference>
<sequence length="359" mass="41600">FGSWTYDGLQVNLIHISQDTKVQNELNDEIPVGIDLTDFHQSHEWDVMSVPAKRSVVKQSGFNEFYPEITFNIYLSRKTLFYTCNLIIPCVSLTFLTVLTFYLPSESGEKISLCISILLSLTVFILLPNELIPPTSLVVPLIGKYLIFIIIIVTLSITCTIVVLNIHFRSPNTHEMPKWTRRLFLNVLPKLLMMKRPNMLTTVSASHLIKEYAESFIEKDHYDDYLQKIECEHLNLLDARYGYHNPKRTSHFMRSTRLFSKNKIKINSSQQLQHFLHKNEALDAVSNICDHFKKEERQKRIKQEWRYIALVIDRILLVTFSTACLAGTTAIILQAPSFYNTKTPIDQLMSKHFKRGLSV</sequence>
<dbReference type="InterPro" id="IPR006029">
    <property type="entry name" value="Neurotrans-gated_channel_TM"/>
</dbReference>
<feature type="transmembrane region" description="Helical" evidence="14">
    <location>
        <begin position="80"/>
        <end position="103"/>
    </location>
</feature>
<dbReference type="SUPFAM" id="SSF90112">
    <property type="entry name" value="Neurotransmitter-gated ion-channel transmembrane pore"/>
    <property type="match status" value="1"/>
</dbReference>
<reference evidence="17" key="1">
    <citation type="submission" date="2021-02" db="EMBL/GenBank/DDBJ databases">
        <authorList>
            <person name="Nowell W R."/>
        </authorList>
    </citation>
    <scope>NUCLEOTIDE SEQUENCE</scope>
    <source>
        <strain evidence="17">Ploen Becks lab</strain>
    </source>
</reference>
<dbReference type="SUPFAM" id="SSF63712">
    <property type="entry name" value="Nicotinic receptor ligand binding domain-like"/>
    <property type="match status" value="1"/>
</dbReference>
<evidence type="ECO:0000256" key="12">
    <source>
        <dbReference type="ARBA" id="ARBA00023303"/>
    </source>
</evidence>
<dbReference type="InterPro" id="IPR036734">
    <property type="entry name" value="Neur_chan_lig-bd_sf"/>
</dbReference>
<evidence type="ECO:0000256" key="2">
    <source>
        <dbReference type="ARBA" id="ARBA00022475"/>
    </source>
</evidence>
<evidence type="ECO:0000256" key="1">
    <source>
        <dbReference type="ARBA" id="ARBA00022448"/>
    </source>
</evidence>
<dbReference type="Gene3D" id="2.70.170.10">
    <property type="entry name" value="Neurotransmitter-gated ion-channel ligand-binding domain"/>
    <property type="match status" value="1"/>
</dbReference>
<dbReference type="Proteomes" id="UP000663879">
    <property type="component" value="Unassembled WGS sequence"/>
</dbReference>
<dbReference type="OrthoDB" id="5975154at2759"/>
<dbReference type="FunFam" id="1.20.58.390:FF:000001">
    <property type="entry name" value="Neuronal nicotinic acetylcholine receptor subunit 3"/>
    <property type="match status" value="1"/>
</dbReference>
<keyword evidence="18" id="KW-1185">Reference proteome</keyword>
<name>A0A813XIU2_9BILA</name>
<keyword evidence="7 14" id="KW-0472">Membrane</keyword>
<keyword evidence="4 14" id="KW-1133">Transmembrane helix</keyword>
<dbReference type="InterPro" id="IPR006202">
    <property type="entry name" value="Neur_chan_lig-bd"/>
</dbReference>
<dbReference type="Gene3D" id="1.20.58.390">
    <property type="entry name" value="Neurotransmitter-gated ion-channel transmembrane domain"/>
    <property type="match status" value="2"/>
</dbReference>
<evidence type="ECO:0000256" key="6">
    <source>
        <dbReference type="ARBA" id="ARBA00023065"/>
    </source>
</evidence>
<evidence type="ECO:0000256" key="5">
    <source>
        <dbReference type="ARBA" id="ARBA00023018"/>
    </source>
</evidence>
<evidence type="ECO:0000256" key="4">
    <source>
        <dbReference type="ARBA" id="ARBA00022989"/>
    </source>
</evidence>
<evidence type="ECO:0000256" key="10">
    <source>
        <dbReference type="ARBA" id="ARBA00023180"/>
    </source>
</evidence>
<keyword evidence="6" id="KW-0406">Ion transport</keyword>
<comment type="caution">
    <text evidence="17">The sequence shown here is derived from an EMBL/GenBank/DDBJ whole genome shotgun (WGS) entry which is preliminary data.</text>
</comment>
<keyword evidence="12" id="KW-0407">Ion channel</keyword>
<keyword evidence="8" id="KW-1015">Disulfide bond</keyword>
<organism evidence="17 18">
    <name type="scientific">Brachionus calyciflorus</name>
    <dbReference type="NCBI Taxonomy" id="104777"/>
    <lineage>
        <taxon>Eukaryota</taxon>
        <taxon>Metazoa</taxon>
        <taxon>Spiralia</taxon>
        <taxon>Gnathifera</taxon>
        <taxon>Rotifera</taxon>
        <taxon>Eurotatoria</taxon>
        <taxon>Monogononta</taxon>
        <taxon>Pseudotrocha</taxon>
        <taxon>Ploima</taxon>
        <taxon>Brachionidae</taxon>
        <taxon>Brachionus</taxon>
    </lineage>
</organism>
<comment type="subcellular location">
    <subcellularLocation>
        <location evidence="13">Synaptic cell membrane</location>
        <topology evidence="13">Multi-pass membrane protein</topology>
    </subcellularLocation>
</comment>
<gene>
    <name evidence="17" type="ORF">OXX778_LOCUS9939</name>
</gene>
<dbReference type="InterPro" id="IPR006201">
    <property type="entry name" value="Neur_channel"/>
</dbReference>
<evidence type="ECO:0000259" key="16">
    <source>
        <dbReference type="Pfam" id="PF02932"/>
    </source>
</evidence>
<dbReference type="Pfam" id="PF02931">
    <property type="entry name" value="Neur_chan_LBD"/>
    <property type="match status" value="1"/>
</dbReference>
<feature type="transmembrane region" description="Helical" evidence="14">
    <location>
        <begin position="147"/>
        <end position="168"/>
    </location>
</feature>
<dbReference type="InterPro" id="IPR036719">
    <property type="entry name" value="Neuro-gated_channel_TM_sf"/>
</dbReference>
<evidence type="ECO:0000256" key="7">
    <source>
        <dbReference type="ARBA" id="ARBA00023136"/>
    </source>
</evidence>
<accession>A0A813XIU2</accession>
<evidence type="ECO:0000256" key="3">
    <source>
        <dbReference type="ARBA" id="ARBA00022692"/>
    </source>
</evidence>
<keyword evidence="5" id="KW-0770">Synapse</keyword>
<evidence type="ECO:0000256" key="8">
    <source>
        <dbReference type="ARBA" id="ARBA00023157"/>
    </source>
</evidence>
<dbReference type="GO" id="GO:0005230">
    <property type="term" value="F:extracellular ligand-gated monoatomic ion channel activity"/>
    <property type="evidence" value="ECO:0007669"/>
    <property type="project" value="InterPro"/>
</dbReference>
<evidence type="ECO:0000313" key="17">
    <source>
        <dbReference type="EMBL" id="CAF0871202.1"/>
    </source>
</evidence>
<dbReference type="EMBL" id="CAJNOC010001517">
    <property type="protein sequence ID" value="CAF0871202.1"/>
    <property type="molecule type" value="Genomic_DNA"/>
</dbReference>
<dbReference type="CDD" id="cd19064">
    <property type="entry name" value="LGIC_TM_nAChR"/>
    <property type="match status" value="1"/>
</dbReference>